<dbReference type="SMART" id="SM00382">
    <property type="entry name" value="AAA"/>
    <property type="match status" value="1"/>
</dbReference>
<keyword evidence="1" id="KW-0813">Transport</keyword>
<proteinExistence type="predicted"/>
<comment type="caution">
    <text evidence="5">The sequence shown here is derived from an EMBL/GenBank/DDBJ whole genome shotgun (WGS) entry which is preliminary data.</text>
</comment>
<keyword evidence="6" id="KW-1185">Reference proteome</keyword>
<evidence type="ECO:0000256" key="2">
    <source>
        <dbReference type="ARBA" id="ARBA00022741"/>
    </source>
</evidence>
<name>A0ABT5NKC3_9PSED</name>
<dbReference type="InterPro" id="IPR015854">
    <property type="entry name" value="ABC_transpr_LolD-like"/>
</dbReference>
<dbReference type="InterPro" id="IPR003439">
    <property type="entry name" value="ABC_transporter-like_ATP-bd"/>
</dbReference>
<dbReference type="Pfam" id="PF00005">
    <property type="entry name" value="ABC_tran"/>
    <property type="match status" value="1"/>
</dbReference>
<dbReference type="Proteomes" id="UP001148203">
    <property type="component" value="Unassembled WGS sequence"/>
</dbReference>
<dbReference type="GO" id="GO:0005524">
    <property type="term" value="F:ATP binding"/>
    <property type="evidence" value="ECO:0007669"/>
    <property type="project" value="UniProtKB-KW"/>
</dbReference>
<dbReference type="InterPro" id="IPR003593">
    <property type="entry name" value="AAA+_ATPase"/>
</dbReference>
<gene>
    <name evidence="5" type="ORF">M5G11_00330</name>
</gene>
<organism evidence="5 6">
    <name type="scientific">Pseudomonas fontis</name>
    <dbReference type="NCBI Taxonomy" id="2942633"/>
    <lineage>
        <taxon>Bacteria</taxon>
        <taxon>Pseudomonadati</taxon>
        <taxon>Pseudomonadota</taxon>
        <taxon>Gammaproteobacteria</taxon>
        <taxon>Pseudomonadales</taxon>
        <taxon>Pseudomonadaceae</taxon>
        <taxon>Pseudomonas</taxon>
    </lineage>
</organism>
<dbReference type="PANTHER" id="PTHR24220">
    <property type="entry name" value="IMPORT ATP-BINDING PROTEIN"/>
    <property type="match status" value="1"/>
</dbReference>
<dbReference type="Gene3D" id="3.40.50.300">
    <property type="entry name" value="P-loop containing nucleotide triphosphate hydrolases"/>
    <property type="match status" value="1"/>
</dbReference>
<dbReference type="RefSeq" id="WP_273913066.1">
    <property type="nucleotide sequence ID" value="NZ_JAMDGX010000073.1"/>
</dbReference>
<feature type="domain" description="ABC transporter" evidence="4">
    <location>
        <begin position="2"/>
        <end position="221"/>
    </location>
</feature>
<keyword evidence="2" id="KW-0547">Nucleotide-binding</keyword>
<evidence type="ECO:0000313" key="5">
    <source>
        <dbReference type="EMBL" id="MDD0988982.1"/>
    </source>
</evidence>
<protein>
    <submittedName>
        <fullName evidence="5">ABC transporter ATP-binding protein</fullName>
    </submittedName>
</protein>
<dbReference type="PROSITE" id="PS00211">
    <property type="entry name" value="ABC_TRANSPORTER_1"/>
    <property type="match status" value="1"/>
</dbReference>
<dbReference type="PANTHER" id="PTHR24220:SF659">
    <property type="entry name" value="TRANSPORTER, PUTATIVE-RELATED"/>
    <property type="match status" value="1"/>
</dbReference>
<dbReference type="EMBL" id="JAMDGY010000002">
    <property type="protein sequence ID" value="MDD0988982.1"/>
    <property type="molecule type" value="Genomic_DNA"/>
</dbReference>
<dbReference type="InterPro" id="IPR017911">
    <property type="entry name" value="MacB-like_ATP-bd"/>
</dbReference>
<dbReference type="CDD" id="cd03255">
    <property type="entry name" value="ABC_MJ0796_LolCDE_FtsE"/>
    <property type="match status" value="1"/>
</dbReference>
<sequence length="221" mass="24295">MLTIQNLYKSFPTAQGPLPVLRGVDLQLPPATSLALMGESGSGKSTLLHLIAGLEQPDQGSILIDGQPLHSRSETERARWRRENIGLVFQQYNLISSLDTASNLSFQARLANRHDRTWSTYLAERLCLAPLLQRFPEQLSGGQQQRLAIGRALAARPALVLADEPTGSLDETSSEIVLELFLQLVHEAGSSLLMVTHSTHLATRLNRRLQLHLGRLLPGDA</sequence>
<evidence type="ECO:0000256" key="1">
    <source>
        <dbReference type="ARBA" id="ARBA00022448"/>
    </source>
</evidence>
<dbReference type="InterPro" id="IPR027417">
    <property type="entry name" value="P-loop_NTPase"/>
</dbReference>
<dbReference type="InterPro" id="IPR017871">
    <property type="entry name" value="ABC_transporter-like_CS"/>
</dbReference>
<keyword evidence="3 5" id="KW-0067">ATP-binding</keyword>
<dbReference type="PROSITE" id="PS50893">
    <property type="entry name" value="ABC_TRANSPORTER_2"/>
    <property type="match status" value="1"/>
</dbReference>
<accession>A0ABT5NKC3</accession>
<evidence type="ECO:0000259" key="4">
    <source>
        <dbReference type="PROSITE" id="PS50893"/>
    </source>
</evidence>
<evidence type="ECO:0000313" key="6">
    <source>
        <dbReference type="Proteomes" id="UP001148203"/>
    </source>
</evidence>
<reference evidence="5 6" key="1">
    <citation type="submission" date="2022-05" db="EMBL/GenBank/DDBJ databases">
        <title>Novel Pseudomonas spp. Isolated from a Rainbow Trout Aquaculture Facility.</title>
        <authorList>
            <person name="Testerman T."/>
            <person name="Graf J."/>
        </authorList>
    </citation>
    <scope>NUCLEOTIDE SEQUENCE [LARGE SCALE GENOMIC DNA]</scope>
    <source>
        <strain evidence="5 6">ID681</strain>
    </source>
</reference>
<dbReference type="SUPFAM" id="SSF52540">
    <property type="entry name" value="P-loop containing nucleoside triphosphate hydrolases"/>
    <property type="match status" value="1"/>
</dbReference>
<evidence type="ECO:0000256" key="3">
    <source>
        <dbReference type="ARBA" id="ARBA00022840"/>
    </source>
</evidence>